<feature type="compositionally biased region" description="Low complexity" evidence="2">
    <location>
        <begin position="28"/>
        <end position="56"/>
    </location>
</feature>
<comment type="caution">
    <text evidence="4">The sequence shown here is derived from an EMBL/GenBank/DDBJ whole genome shotgun (WGS) entry which is preliminary data.</text>
</comment>
<dbReference type="InterPro" id="IPR001841">
    <property type="entry name" value="Znf_RING"/>
</dbReference>
<dbReference type="EMBL" id="CAUYUJ010017148">
    <property type="protein sequence ID" value="CAK0872208.1"/>
    <property type="molecule type" value="Genomic_DNA"/>
</dbReference>
<dbReference type="SUPFAM" id="SSF57850">
    <property type="entry name" value="RING/U-box"/>
    <property type="match status" value="1"/>
</dbReference>
<keyword evidence="1" id="KW-0862">Zinc</keyword>
<dbReference type="PROSITE" id="PS50089">
    <property type="entry name" value="ZF_RING_2"/>
    <property type="match status" value="1"/>
</dbReference>
<feature type="region of interest" description="Disordered" evidence="2">
    <location>
        <begin position="103"/>
        <end position="143"/>
    </location>
</feature>
<accession>A0ABN9VKA4</accession>
<evidence type="ECO:0000259" key="3">
    <source>
        <dbReference type="PROSITE" id="PS50089"/>
    </source>
</evidence>
<proteinExistence type="predicted"/>
<feature type="compositionally biased region" description="Low complexity" evidence="2">
    <location>
        <begin position="1"/>
        <end position="14"/>
    </location>
</feature>
<reference evidence="4" key="1">
    <citation type="submission" date="2023-10" db="EMBL/GenBank/DDBJ databases">
        <authorList>
            <person name="Chen Y."/>
            <person name="Shah S."/>
            <person name="Dougan E. K."/>
            <person name="Thang M."/>
            <person name="Chan C."/>
        </authorList>
    </citation>
    <scope>NUCLEOTIDE SEQUENCE [LARGE SCALE GENOMIC DNA]</scope>
</reference>
<dbReference type="Proteomes" id="UP001189429">
    <property type="component" value="Unassembled WGS sequence"/>
</dbReference>
<name>A0ABN9VKA4_9DINO</name>
<protein>
    <recommendedName>
        <fullName evidence="3">RING-type domain-containing protein</fullName>
    </recommendedName>
</protein>
<feature type="region of interest" description="Disordered" evidence="2">
    <location>
        <begin position="1"/>
        <end position="74"/>
    </location>
</feature>
<feature type="compositionally biased region" description="Pro residues" evidence="2">
    <location>
        <begin position="57"/>
        <end position="66"/>
    </location>
</feature>
<evidence type="ECO:0000313" key="5">
    <source>
        <dbReference type="Proteomes" id="UP001189429"/>
    </source>
</evidence>
<dbReference type="Gene3D" id="3.30.40.10">
    <property type="entry name" value="Zinc/RING finger domain, C3HC4 (zinc finger)"/>
    <property type="match status" value="1"/>
</dbReference>
<feature type="domain" description="RING-type" evidence="3">
    <location>
        <begin position="232"/>
        <end position="271"/>
    </location>
</feature>
<keyword evidence="1" id="KW-0863">Zinc-finger</keyword>
<organism evidence="4 5">
    <name type="scientific">Prorocentrum cordatum</name>
    <dbReference type="NCBI Taxonomy" id="2364126"/>
    <lineage>
        <taxon>Eukaryota</taxon>
        <taxon>Sar</taxon>
        <taxon>Alveolata</taxon>
        <taxon>Dinophyceae</taxon>
        <taxon>Prorocentrales</taxon>
        <taxon>Prorocentraceae</taxon>
        <taxon>Prorocentrum</taxon>
    </lineage>
</organism>
<keyword evidence="5" id="KW-1185">Reference proteome</keyword>
<dbReference type="InterPro" id="IPR013083">
    <property type="entry name" value="Znf_RING/FYVE/PHD"/>
</dbReference>
<evidence type="ECO:0000256" key="2">
    <source>
        <dbReference type="SAM" id="MobiDB-lite"/>
    </source>
</evidence>
<evidence type="ECO:0000256" key="1">
    <source>
        <dbReference type="PROSITE-ProRule" id="PRU00175"/>
    </source>
</evidence>
<sequence length="283" mass="28305">MAVAAEEALPPDELAGGGAAAAGHPPCGKRAAGPRAGDAPDGVPGACGTGDAEAPLDPAPAPPPQPARRVLRAAVSDPMAHFGSGKLPPWLSALEEEAGLPADGGAARLAPAGCPSLPGSPRSSRAEEEERRESVAAGQAAADAELALAAPDEAAPPAVASATGTEDRQGSDLTAYCGMLEQRVAQLRLALRHSEAANAALLRRLAGSDGAHAPGAGAGPPAASARPEAMPCCICLSAQSEWAFTPCGHRCVCRLCGISAVRTDRRCPICRAVSGRVLRIVDP</sequence>
<dbReference type="Pfam" id="PF13920">
    <property type="entry name" value="zf-C3HC4_3"/>
    <property type="match status" value="1"/>
</dbReference>
<feature type="compositionally biased region" description="Basic and acidic residues" evidence="2">
    <location>
        <begin position="124"/>
        <end position="134"/>
    </location>
</feature>
<evidence type="ECO:0000313" key="4">
    <source>
        <dbReference type="EMBL" id="CAK0872208.1"/>
    </source>
</evidence>
<gene>
    <name evidence="4" type="ORF">PCOR1329_LOCUS57750</name>
</gene>
<keyword evidence="1" id="KW-0479">Metal-binding</keyword>